<feature type="non-terminal residue" evidence="1">
    <location>
        <position position="81"/>
    </location>
</feature>
<keyword evidence="2" id="KW-1185">Reference proteome</keyword>
<accession>A0ACA9REM8</accession>
<name>A0ACA9REM8_9GLOM</name>
<protein>
    <submittedName>
        <fullName evidence="1">14799_t:CDS:1</fullName>
    </submittedName>
</protein>
<sequence length="81" mass="9739">ESEFKEAVKRYLKKKLPFHFAKSGKKTSSDEEEIEKKKNLIRLQSFKHAEESYSRGHKRSETEEDSQERSRKRERPPTSKR</sequence>
<reference evidence="1" key="1">
    <citation type="submission" date="2021-06" db="EMBL/GenBank/DDBJ databases">
        <authorList>
            <person name="Kallberg Y."/>
            <person name="Tangrot J."/>
            <person name="Rosling A."/>
        </authorList>
    </citation>
    <scope>NUCLEOTIDE SEQUENCE</scope>
    <source>
        <strain evidence="1">MA461A</strain>
    </source>
</reference>
<dbReference type="EMBL" id="CAJVQC010050596">
    <property type="protein sequence ID" value="CAG8789266.1"/>
    <property type="molecule type" value="Genomic_DNA"/>
</dbReference>
<organism evidence="1 2">
    <name type="scientific">Racocetra persica</name>
    <dbReference type="NCBI Taxonomy" id="160502"/>
    <lineage>
        <taxon>Eukaryota</taxon>
        <taxon>Fungi</taxon>
        <taxon>Fungi incertae sedis</taxon>
        <taxon>Mucoromycota</taxon>
        <taxon>Glomeromycotina</taxon>
        <taxon>Glomeromycetes</taxon>
        <taxon>Diversisporales</taxon>
        <taxon>Gigasporaceae</taxon>
        <taxon>Racocetra</taxon>
    </lineage>
</organism>
<comment type="caution">
    <text evidence="1">The sequence shown here is derived from an EMBL/GenBank/DDBJ whole genome shotgun (WGS) entry which is preliminary data.</text>
</comment>
<feature type="non-terminal residue" evidence="1">
    <location>
        <position position="1"/>
    </location>
</feature>
<evidence type="ECO:0000313" key="1">
    <source>
        <dbReference type="EMBL" id="CAG8789266.1"/>
    </source>
</evidence>
<proteinExistence type="predicted"/>
<dbReference type="Proteomes" id="UP000789920">
    <property type="component" value="Unassembled WGS sequence"/>
</dbReference>
<gene>
    <name evidence="1" type="ORF">RPERSI_LOCUS18856</name>
</gene>
<evidence type="ECO:0000313" key="2">
    <source>
        <dbReference type="Proteomes" id="UP000789920"/>
    </source>
</evidence>